<evidence type="ECO:0000313" key="3">
    <source>
        <dbReference type="Proteomes" id="UP000294664"/>
    </source>
</evidence>
<protein>
    <submittedName>
        <fullName evidence="2">Crotonobetainyl-CoA:carnitine CoA-transferase CaiB-like acyl-CoA transferase</fullName>
    </submittedName>
</protein>
<comment type="caution">
    <text evidence="2">The sequence shown here is derived from an EMBL/GenBank/DDBJ whole genome shotgun (WGS) entry which is preliminary data.</text>
</comment>
<dbReference type="InterPro" id="IPR023606">
    <property type="entry name" value="CoA-Trfase_III_dom_1_sf"/>
</dbReference>
<evidence type="ECO:0000313" key="2">
    <source>
        <dbReference type="EMBL" id="TCT00434.1"/>
    </source>
</evidence>
<dbReference type="Gene3D" id="3.40.50.10540">
    <property type="entry name" value="Crotonobetainyl-coa:carnitine coa-transferase, domain 1"/>
    <property type="match status" value="1"/>
</dbReference>
<dbReference type="GO" id="GO:0008410">
    <property type="term" value="F:CoA-transferase activity"/>
    <property type="evidence" value="ECO:0007669"/>
    <property type="project" value="TreeGrafter"/>
</dbReference>
<dbReference type="Proteomes" id="UP000294664">
    <property type="component" value="Unassembled WGS sequence"/>
</dbReference>
<dbReference type="PANTHER" id="PTHR48207">
    <property type="entry name" value="SUCCINATE--HYDROXYMETHYLGLUTARATE COA-TRANSFERASE"/>
    <property type="match status" value="1"/>
</dbReference>
<organism evidence="2 3">
    <name type="scientific">Aquabacter spiritensis</name>
    <dbReference type="NCBI Taxonomy" id="933073"/>
    <lineage>
        <taxon>Bacteria</taxon>
        <taxon>Pseudomonadati</taxon>
        <taxon>Pseudomonadota</taxon>
        <taxon>Alphaproteobacteria</taxon>
        <taxon>Hyphomicrobiales</taxon>
        <taxon>Xanthobacteraceae</taxon>
        <taxon>Aquabacter</taxon>
    </lineage>
</organism>
<dbReference type="PANTHER" id="PTHR48207:SF3">
    <property type="entry name" value="SUCCINATE--HYDROXYMETHYLGLUTARATE COA-TRANSFERASE"/>
    <property type="match status" value="1"/>
</dbReference>
<accession>A0A4R3LJT3</accession>
<dbReference type="AlphaFoldDB" id="A0A4R3LJT3"/>
<keyword evidence="3" id="KW-1185">Reference proteome</keyword>
<proteinExistence type="predicted"/>
<evidence type="ECO:0000256" key="1">
    <source>
        <dbReference type="ARBA" id="ARBA00022679"/>
    </source>
</evidence>
<dbReference type="SUPFAM" id="SSF89796">
    <property type="entry name" value="CoA-transferase family III (CaiB/BaiF)"/>
    <property type="match status" value="1"/>
</dbReference>
<dbReference type="OrthoDB" id="9806585at2"/>
<gene>
    <name evidence="2" type="ORF">EDC64_1276</name>
</gene>
<dbReference type="InterPro" id="IPR003673">
    <property type="entry name" value="CoA-Trfase_fam_III"/>
</dbReference>
<name>A0A4R3LJT3_9HYPH</name>
<dbReference type="Gene3D" id="3.30.1540.10">
    <property type="entry name" value="formyl-coa transferase, domain 3"/>
    <property type="match status" value="1"/>
</dbReference>
<sequence length="413" mass="44202">MSPSLIPGPGALGHLRVLDLSRVLAGPWASQILGDLGAEVVKVEAPGQGDDTRTWGPPFLTDSEGNTGDAAYFSACNRNKRSVTIDFAKPEGAELVRRMAAGADIVLENFKTGGLAKYGLDYENLKAVNPKLIYCSVTGFGQTGPYAHRAGYDFLIQGMGGLMSVTGHPEHMPGGGPMKVGVAVCDLFTGMYAAVAILAAVTHRERTGEGQHIDCALFDSQVAMLANQSANWLVGGVVPERLGNNHPNVVPYRVYPTADGHVIVACGNDGQFQRLCAALGRPELAYDERFLTNAGRIVNRQVLDDLLTELLSEHCRDAVVTLLETVHVPCGPINTVPDVFADRHARARGLEIELAREDGTKLSGVAFPARLSATPASYRRAPPVLGQDTQETLRTWLGLDEEAVARLRQDGVV</sequence>
<dbReference type="InterPro" id="IPR044855">
    <property type="entry name" value="CoA-Trfase_III_dom3_sf"/>
</dbReference>
<keyword evidence="1 2" id="KW-0808">Transferase</keyword>
<dbReference type="EMBL" id="SMAI01000027">
    <property type="protein sequence ID" value="TCT00434.1"/>
    <property type="molecule type" value="Genomic_DNA"/>
</dbReference>
<dbReference type="InterPro" id="IPR050483">
    <property type="entry name" value="CoA-transferase_III_domain"/>
</dbReference>
<reference evidence="2 3" key="1">
    <citation type="submission" date="2019-03" db="EMBL/GenBank/DDBJ databases">
        <title>Genomic Encyclopedia of Type Strains, Phase IV (KMG-IV): sequencing the most valuable type-strain genomes for metagenomic binning, comparative biology and taxonomic classification.</title>
        <authorList>
            <person name="Goeker M."/>
        </authorList>
    </citation>
    <scope>NUCLEOTIDE SEQUENCE [LARGE SCALE GENOMIC DNA]</scope>
    <source>
        <strain evidence="2 3">DSM 9035</strain>
    </source>
</reference>
<dbReference type="RefSeq" id="WP_132036147.1">
    <property type="nucleotide sequence ID" value="NZ_SMAI01000027.1"/>
</dbReference>
<dbReference type="Pfam" id="PF02515">
    <property type="entry name" value="CoA_transf_3"/>
    <property type="match status" value="1"/>
</dbReference>